<name>A0A7G9S4A0_9MICO</name>
<dbReference type="InterPro" id="IPR050109">
    <property type="entry name" value="HTH-type_TetR-like_transc_reg"/>
</dbReference>
<evidence type="ECO:0000256" key="4">
    <source>
        <dbReference type="PROSITE-ProRule" id="PRU00335"/>
    </source>
</evidence>
<dbReference type="PANTHER" id="PTHR30055:SF234">
    <property type="entry name" value="HTH-TYPE TRANSCRIPTIONAL REGULATOR BETI"/>
    <property type="match status" value="1"/>
</dbReference>
<protein>
    <submittedName>
        <fullName evidence="6">TetR/AcrR family transcriptional regulator</fullName>
    </submittedName>
</protein>
<dbReference type="GO" id="GO:0003700">
    <property type="term" value="F:DNA-binding transcription factor activity"/>
    <property type="evidence" value="ECO:0007669"/>
    <property type="project" value="TreeGrafter"/>
</dbReference>
<dbReference type="InterPro" id="IPR001647">
    <property type="entry name" value="HTH_TetR"/>
</dbReference>
<evidence type="ECO:0000256" key="2">
    <source>
        <dbReference type="ARBA" id="ARBA00023125"/>
    </source>
</evidence>
<feature type="DNA-binding region" description="H-T-H motif" evidence="4">
    <location>
        <begin position="54"/>
        <end position="73"/>
    </location>
</feature>
<keyword evidence="7" id="KW-1185">Reference proteome</keyword>
<dbReference type="EMBL" id="CP060716">
    <property type="protein sequence ID" value="QNN62675.1"/>
    <property type="molecule type" value="Genomic_DNA"/>
</dbReference>
<dbReference type="PROSITE" id="PS50977">
    <property type="entry name" value="HTH_TETR_2"/>
    <property type="match status" value="1"/>
</dbReference>
<reference evidence="6 7" key="1">
    <citation type="submission" date="2020-08" db="EMBL/GenBank/DDBJ databases">
        <title>Genome sequence of Leucobacter denitrificans KACC 14055T.</title>
        <authorList>
            <person name="Hyun D.-W."/>
            <person name="Bae J.-W."/>
        </authorList>
    </citation>
    <scope>NUCLEOTIDE SEQUENCE [LARGE SCALE GENOMIC DNA]</scope>
    <source>
        <strain evidence="6 7">KACC 14055</strain>
    </source>
</reference>
<evidence type="ECO:0000256" key="1">
    <source>
        <dbReference type="ARBA" id="ARBA00023015"/>
    </source>
</evidence>
<dbReference type="Proteomes" id="UP000515934">
    <property type="component" value="Chromosome"/>
</dbReference>
<sequence length="211" mass="23795">MQLGMLDLGNTVKQTDGGLMALEQVVDPRARRSRRCMLDATAKILATEGLIGLTHQNIARHADVSRATVYRHWRTREDLVVALLEDFRMPHFTAGGGSVRERLRDSLEVQWRTLQDPHYRAVYLAAQSVADLPAVKTRLREINVERVASVCRLVEPEYRLESDESVTDVLALAVGPLLQYATFVGDESEQLRESVLDSVIQYLDRHCQAQA</sequence>
<keyword evidence="2 4" id="KW-0238">DNA-binding</keyword>
<keyword evidence="3" id="KW-0804">Transcription</keyword>
<dbReference type="PANTHER" id="PTHR30055">
    <property type="entry name" value="HTH-TYPE TRANSCRIPTIONAL REGULATOR RUTR"/>
    <property type="match status" value="1"/>
</dbReference>
<dbReference type="Pfam" id="PF00440">
    <property type="entry name" value="TetR_N"/>
    <property type="match status" value="1"/>
</dbReference>
<dbReference type="Gene3D" id="1.10.357.10">
    <property type="entry name" value="Tetracycline Repressor, domain 2"/>
    <property type="match status" value="1"/>
</dbReference>
<dbReference type="GO" id="GO:0000976">
    <property type="term" value="F:transcription cis-regulatory region binding"/>
    <property type="evidence" value="ECO:0007669"/>
    <property type="project" value="TreeGrafter"/>
</dbReference>
<dbReference type="InterPro" id="IPR009057">
    <property type="entry name" value="Homeodomain-like_sf"/>
</dbReference>
<evidence type="ECO:0000313" key="6">
    <source>
        <dbReference type="EMBL" id="QNN62675.1"/>
    </source>
</evidence>
<organism evidence="6 7">
    <name type="scientific">Leucobacter denitrificans</name>
    <dbReference type="NCBI Taxonomy" id="683042"/>
    <lineage>
        <taxon>Bacteria</taxon>
        <taxon>Bacillati</taxon>
        <taxon>Actinomycetota</taxon>
        <taxon>Actinomycetes</taxon>
        <taxon>Micrococcales</taxon>
        <taxon>Microbacteriaceae</taxon>
        <taxon>Leucobacter</taxon>
    </lineage>
</organism>
<dbReference type="RefSeq" id="WP_187555144.1">
    <property type="nucleotide sequence ID" value="NZ_CP060716.1"/>
</dbReference>
<feature type="domain" description="HTH tetR-type" evidence="5">
    <location>
        <begin position="31"/>
        <end position="91"/>
    </location>
</feature>
<dbReference type="PRINTS" id="PR00455">
    <property type="entry name" value="HTHTETR"/>
</dbReference>
<evidence type="ECO:0000259" key="5">
    <source>
        <dbReference type="PROSITE" id="PS50977"/>
    </source>
</evidence>
<evidence type="ECO:0000256" key="3">
    <source>
        <dbReference type="ARBA" id="ARBA00023163"/>
    </source>
</evidence>
<keyword evidence="1" id="KW-0805">Transcription regulation</keyword>
<accession>A0A7G9S4A0</accession>
<dbReference type="SUPFAM" id="SSF46689">
    <property type="entry name" value="Homeodomain-like"/>
    <property type="match status" value="1"/>
</dbReference>
<proteinExistence type="predicted"/>
<gene>
    <name evidence="6" type="ORF">H9L06_10675</name>
</gene>
<dbReference type="AlphaFoldDB" id="A0A7G9S4A0"/>
<evidence type="ECO:0000313" key="7">
    <source>
        <dbReference type="Proteomes" id="UP000515934"/>
    </source>
</evidence>
<dbReference type="KEGG" id="ldn:H9L06_10675"/>